<comment type="caution">
    <text evidence="1">The sequence shown here is derived from an EMBL/GenBank/DDBJ whole genome shotgun (WGS) entry which is preliminary data.</text>
</comment>
<reference evidence="1 2" key="1">
    <citation type="submission" date="2024-07" db="EMBL/GenBank/DDBJ databases">
        <authorList>
            <person name="Akdeniz Z."/>
        </authorList>
    </citation>
    <scope>NUCLEOTIDE SEQUENCE [LARGE SCALE GENOMIC DNA]</scope>
</reference>
<organism evidence="1 2">
    <name type="scientific">Hexamita inflata</name>
    <dbReference type="NCBI Taxonomy" id="28002"/>
    <lineage>
        <taxon>Eukaryota</taxon>
        <taxon>Metamonada</taxon>
        <taxon>Diplomonadida</taxon>
        <taxon>Hexamitidae</taxon>
        <taxon>Hexamitinae</taxon>
        <taxon>Hexamita</taxon>
    </lineage>
</organism>
<name>A0ABP1H7U8_9EUKA</name>
<evidence type="ECO:0000313" key="2">
    <source>
        <dbReference type="Proteomes" id="UP001642409"/>
    </source>
</evidence>
<accession>A0ABP1H7U8</accession>
<protein>
    <submittedName>
        <fullName evidence="1">Hypothetical_protein</fullName>
    </submittedName>
</protein>
<keyword evidence="2" id="KW-1185">Reference proteome</keyword>
<evidence type="ECO:0000313" key="1">
    <source>
        <dbReference type="EMBL" id="CAL5986032.1"/>
    </source>
</evidence>
<dbReference type="Proteomes" id="UP001642409">
    <property type="component" value="Unassembled WGS sequence"/>
</dbReference>
<gene>
    <name evidence="1" type="ORF">HINF_LOCUS9221</name>
</gene>
<sequence length="208" mass="24250">MNSLVMNSERLSKKVVYQTRFVSDKDVKRQKVVQKMDNAELQGTLFFGTDYYCNTRLPDYKINNAPNPTQSFVFTPKEHSTTKLITINNCVQKYSRPGLIPRPPSPHRIFQEIKNQSKDNREFKKSNIKISPTEKLLLENLNQFDISISESEESEENRGLVKNESGKLIQVAIPTYQRSEKTRRMLQVQMDELNSIQTQINKQIHQLQ</sequence>
<dbReference type="EMBL" id="CAXDID020000019">
    <property type="protein sequence ID" value="CAL5986032.1"/>
    <property type="molecule type" value="Genomic_DNA"/>
</dbReference>
<proteinExistence type="predicted"/>